<dbReference type="Proteomes" id="UP001498398">
    <property type="component" value="Unassembled WGS sequence"/>
</dbReference>
<feature type="compositionally biased region" description="Basic residues" evidence="1">
    <location>
        <begin position="1"/>
        <end position="10"/>
    </location>
</feature>
<evidence type="ECO:0000313" key="3">
    <source>
        <dbReference type="Proteomes" id="UP001498398"/>
    </source>
</evidence>
<keyword evidence="3" id="KW-1185">Reference proteome</keyword>
<evidence type="ECO:0008006" key="4">
    <source>
        <dbReference type="Google" id="ProtNLM"/>
    </source>
</evidence>
<feature type="compositionally biased region" description="Basic and acidic residues" evidence="1">
    <location>
        <begin position="134"/>
        <end position="154"/>
    </location>
</feature>
<evidence type="ECO:0000313" key="2">
    <source>
        <dbReference type="EMBL" id="KAK7470701.1"/>
    </source>
</evidence>
<feature type="compositionally biased region" description="Basic and acidic residues" evidence="1">
    <location>
        <begin position="31"/>
        <end position="41"/>
    </location>
</feature>
<organism evidence="2 3">
    <name type="scientific">Marasmiellus scandens</name>
    <dbReference type="NCBI Taxonomy" id="2682957"/>
    <lineage>
        <taxon>Eukaryota</taxon>
        <taxon>Fungi</taxon>
        <taxon>Dikarya</taxon>
        <taxon>Basidiomycota</taxon>
        <taxon>Agaricomycotina</taxon>
        <taxon>Agaricomycetes</taxon>
        <taxon>Agaricomycetidae</taxon>
        <taxon>Agaricales</taxon>
        <taxon>Marasmiineae</taxon>
        <taxon>Omphalotaceae</taxon>
        <taxon>Marasmiellus</taxon>
    </lineage>
</organism>
<name>A0ABR1K748_9AGAR</name>
<accession>A0ABR1K748</accession>
<reference evidence="2 3" key="1">
    <citation type="submission" date="2024-01" db="EMBL/GenBank/DDBJ databases">
        <title>A draft genome for the cacao thread blight pathogen Marasmiellus scandens.</title>
        <authorList>
            <person name="Baruah I.K."/>
            <person name="Leung J."/>
            <person name="Bukari Y."/>
            <person name="Amoako-Attah I."/>
            <person name="Meinhardt L.W."/>
            <person name="Bailey B.A."/>
            <person name="Cohen S.P."/>
        </authorList>
    </citation>
    <scope>NUCLEOTIDE SEQUENCE [LARGE SCALE GENOMIC DNA]</scope>
    <source>
        <strain evidence="2 3">GH-19</strain>
    </source>
</reference>
<feature type="region of interest" description="Disordered" evidence="1">
    <location>
        <begin position="1"/>
        <end position="60"/>
    </location>
</feature>
<comment type="caution">
    <text evidence="2">The sequence shown here is derived from an EMBL/GenBank/DDBJ whole genome shotgun (WGS) entry which is preliminary data.</text>
</comment>
<sequence>MSARPQIRKKATNEDASYVGPSGSTAGSKRQAADRADGEPRAKRKRVVDSSGLMAPPPKAVESEIKMSKVDFFKLSSPQLHQYLAHHNIIPVIHPLPITAQDPPPPYTLANPHSRRIESRPPSPPPQSTPANRPRRDPKDQSRQRNSRLLEDDVLARPPIMNDVQEVHVVLAGIAEKHFREVLTINGREEVETLAAFMCAVERLKSGKMHQ</sequence>
<protein>
    <recommendedName>
        <fullName evidence="4">Histone deacetylase complex subunit SAP30 Sin3 binding domain-containing protein</fullName>
    </recommendedName>
</protein>
<proteinExistence type="predicted"/>
<gene>
    <name evidence="2" type="ORF">VKT23_002123</name>
</gene>
<feature type="region of interest" description="Disordered" evidence="1">
    <location>
        <begin position="101"/>
        <end position="154"/>
    </location>
</feature>
<evidence type="ECO:0000256" key="1">
    <source>
        <dbReference type="SAM" id="MobiDB-lite"/>
    </source>
</evidence>
<dbReference type="EMBL" id="JBANRG010000002">
    <property type="protein sequence ID" value="KAK7470701.1"/>
    <property type="molecule type" value="Genomic_DNA"/>
</dbReference>